<geneLocation type="mitochondrion" evidence="2"/>
<dbReference type="CTD" id="4509"/>
<evidence type="ECO:0000256" key="1">
    <source>
        <dbReference type="SAM" id="Phobius"/>
    </source>
</evidence>
<protein>
    <submittedName>
        <fullName evidence="2">ATP synthase F0 subunit 8</fullName>
    </submittedName>
</protein>
<keyword evidence="1" id="KW-1133">Transmembrane helix</keyword>
<proteinExistence type="predicted"/>
<accession>A0A3G2K019</accession>
<dbReference type="AlphaFoldDB" id="A0A3G2K019"/>
<evidence type="ECO:0000313" key="2">
    <source>
        <dbReference type="EMBL" id="AYN50640.1"/>
    </source>
</evidence>
<gene>
    <name evidence="2" type="primary">ATP8</name>
</gene>
<reference evidence="2" key="1">
    <citation type="journal article" date="2019" name="Ticks Tick Borne Dis.">
        <title>Argasid and ixodid systematics: Implications for soft tick evolution and systematics, with a new argasid species list.</title>
        <authorList>
            <person name="Mans B.J."/>
            <person name="Featherston J."/>
            <person name="Kvas M."/>
            <person name="Pillay K.A."/>
            <person name="de Klerk D.G."/>
            <person name="Pienaar R."/>
            <person name="de Castro M.H."/>
            <person name="Schwan T.G."/>
            <person name="Lopez J.E."/>
            <person name="Teel P."/>
            <person name="Perez de Leon A.A."/>
            <person name="Sonenshine D.E."/>
            <person name="Egekwu N.I."/>
            <person name="Bakkes D.K."/>
            <person name="Heyne H."/>
            <person name="Kanduma E.G."/>
            <person name="Nyangiwe N."/>
            <person name="Bouattour A."/>
            <person name="Latif A.A."/>
        </authorList>
    </citation>
    <scope>NUCLEOTIDE SEQUENCE</scope>
</reference>
<dbReference type="RefSeq" id="YP_009536362.1">
    <property type="nucleotide sequence ID" value="NC_039832.1"/>
</dbReference>
<organism evidence="2">
    <name type="scientific">Ornithodoros hermsi</name>
    <dbReference type="NCBI Taxonomy" id="303297"/>
    <lineage>
        <taxon>Eukaryota</taxon>
        <taxon>Metazoa</taxon>
        <taxon>Ecdysozoa</taxon>
        <taxon>Arthropoda</taxon>
        <taxon>Chelicerata</taxon>
        <taxon>Arachnida</taxon>
        <taxon>Acari</taxon>
        <taxon>Parasitiformes</taxon>
        <taxon>Ixodida</taxon>
        <taxon>Ixodoidea</taxon>
        <taxon>Argasidae</taxon>
        <taxon>Ornithodorinae</taxon>
        <taxon>Ornithodoros</taxon>
    </lineage>
</organism>
<sequence length="51" mass="6333">MPQLFPMNWNILILFFFFSIMLSSSLIYFLSSQKLFKMTFKKPHLKKLWNW</sequence>
<keyword evidence="2" id="KW-0496">Mitochondrion</keyword>
<dbReference type="EMBL" id="MF818032">
    <property type="protein sequence ID" value="AYN50640.1"/>
    <property type="molecule type" value="Genomic_DNA"/>
</dbReference>
<keyword evidence="1" id="KW-0472">Membrane</keyword>
<feature type="transmembrane region" description="Helical" evidence="1">
    <location>
        <begin position="12"/>
        <end position="31"/>
    </location>
</feature>
<dbReference type="GeneID" id="38339315"/>
<keyword evidence="1" id="KW-0812">Transmembrane</keyword>
<name>A0A3G2K019_9ACAR</name>